<keyword evidence="8" id="KW-0460">Magnesium</keyword>
<proteinExistence type="inferred from homology"/>
<evidence type="ECO:0000256" key="4">
    <source>
        <dbReference type="ARBA" id="ARBA00022684"/>
    </source>
</evidence>
<dbReference type="Pfam" id="PF02951">
    <property type="entry name" value="GSH-S_N"/>
    <property type="match status" value="1"/>
</dbReference>
<dbReference type="InterPro" id="IPR011761">
    <property type="entry name" value="ATP-grasp"/>
</dbReference>
<name>A0A1I5G0E5_9GAMM</name>
<evidence type="ECO:0000256" key="1">
    <source>
        <dbReference type="ARBA" id="ARBA00001936"/>
    </source>
</evidence>
<dbReference type="SUPFAM" id="SSF52440">
    <property type="entry name" value="PreATP-grasp domain"/>
    <property type="match status" value="1"/>
</dbReference>
<comment type="similarity">
    <text evidence="11">Belongs to the prokaryotic GSH synthase family.</text>
</comment>
<dbReference type="FunFam" id="3.30.1490.20:FF:000009">
    <property type="entry name" value="Glutathione synthetase"/>
    <property type="match status" value="1"/>
</dbReference>
<dbReference type="HAMAP" id="MF_00162">
    <property type="entry name" value="GSH_S"/>
    <property type="match status" value="1"/>
</dbReference>
<evidence type="ECO:0000313" key="13">
    <source>
        <dbReference type="EMBL" id="SFO29353.1"/>
    </source>
</evidence>
<keyword evidence="5" id="KW-0479">Metal-binding</keyword>
<reference evidence="14" key="1">
    <citation type="submission" date="2016-10" db="EMBL/GenBank/DDBJ databases">
        <authorList>
            <person name="Varghese N."/>
            <person name="Submissions S."/>
        </authorList>
    </citation>
    <scope>NUCLEOTIDE SEQUENCE [LARGE SCALE GENOMIC DNA]</scope>
    <source>
        <strain evidence="14">OV426</strain>
    </source>
</reference>
<keyword evidence="7 11" id="KW-0067">ATP-binding</keyword>
<dbReference type="PANTHER" id="PTHR21621:SF4">
    <property type="entry name" value="GLUTATHIONE SYNTHETASE"/>
    <property type="match status" value="1"/>
</dbReference>
<sequence length="314" mass="35129">MIKLGIVMDPISSINIKKDSSFAMLLEAQRRGYEIHYMEMHDLSLRGGVASARTRLLTVEQNPENWYQFGSEQVIPLADLNVVLMRKDPPFDTEFIYATYILERAEELGTLIVNKPQSLRDCNEKLYTAWFAEFTPDTLVTRSKAQLRDFWQEHGDIIMKPLDGMGGASIFRVKKDDPNFGVITETLTEHESRFCMAQNYIAAITEGDKRVLVVDGEPVPYCLARIPQGGETRGNLAAGGRGEARPLSESDWEIARRVGPTLKAKGLIFVGLDIIGDKLTEVNVTSPTCIREIEAAFPISITGMLMDAIEKRLG</sequence>
<dbReference type="InterPro" id="IPR004218">
    <property type="entry name" value="GSHS_ATP-bd"/>
</dbReference>
<dbReference type="GO" id="GO:0004363">
    <property type="term" value="F:glutathione synthase activity"/>
    <property type="evidence" value="ECO:0007669"/>
    <property type="project" value="UniProtKB-UniRule"/>
</dbReference>
<dbReference type="InterPro" id="IPR013815">
    <property type="entry name" value="ATP_grasp_subdomain_1"/>
</dbReference>
<evidence type="ECO:0000259" key="12">
    <source>
        <dbReference type="PROSITE" id="PS50975"/>
    </source>
</evidence>
<keyword evidence="14" id="KW-1185">Reference proteome</keyword>
<dbReference type="RefSeq" id="WP_090965890.1">
    <property type="nucleotide sequence ID" value="NZ_FOVG01000004.1"/>
</dbReference>
<comment type="catalytic activity">
    <reaction evidence="10 11">
        <text>gamma-L-glutamyl-L-cysteine + glycine + ATP = glutathione + ADP + phosphate + H(+)</text>
        <dbReference type="Rhea" id="RHEA:13557"/>
        <dbReference type="ChEBI" id="CHEBI:15378"/>
        <dbReference type="ChEBI" id="CHEBI:30616"/>
        <dbReference type="ChEBI" id="CHEBI:43474"/>
        <dbReference type="ChEBI" id="CHEBI:57305"/>
        <dbReference type="ChEBI" id="CHEBI:57925"/>
        <dbReference type="ChEBI" id="CHEBI:58173"/>
        <dbReference type="ChEBI" id="CHEBI:456216"/>
        <dbReference type="EC" id="6.3.2.3"/>
    </reaction>
</comment>
<keyword evidence="9" id="KW-0464">Manganese</keyword>
<comment type="cofactor">
    <cofactor evidence="2">
        <name>Mg(2+)</name>
        <dbReference type="ChEBI" id="CHEBI:18420"/>
    </cofactor>
</comment>
<dbReference type="Gene3D" id="3.40.50.20">
    <property type="match status" value="1"/>
</dbReference>
<dbReference type="Pfam" id="PF02955">
    <property type="entry name" value="GSH-S_ATP"/>
    <property type="match status" value="1"/>
</dbReference>
<comment type="cofactor">
    <cofactor evidence="1">
        <name>Mn(2+)</name>
        <dbReference type="ChEBI" id="CHEBI:29035"/>
    </cofactor>
</comment>
<dbReference type="GO" id="GO:0046872">
    <property type="term" value="F:metal ion binding"/>
    <property type="evidence" value="ECO:0007669"/>
    <property type="project" value="UniProtKB-KW"/>
</dbReference>
<organism evidence="13 14">
    <name type="scientific">Candidatus Pantoea varia</name>
    <dbReference type="NCBI Taxonomy" id="1881036"/>
    <lineage>
        <taxon>Bacteria</taxon>
        <taxon>Pseudomonadati</taxon>
        <taxon>Pseudomonadota</taxon>
        <taxon>Gammaproteobacteria</taxon>
        <taxon>Enterobacterales</taxon>
        <taxon>Erwiniaceae</taxon>
        <taxon>Pantoea</taxon>
    </lineage>
</organism>
<protein>
    <recommendedName>
        <fullName evidence="11">Glutathione synthetase</fullName>
        <ecNumber evidence="11">6.3.2.3</ecNumber>
    </recommendedName>
    <alternativeName>
        <fullName evidence="11">GSH synthetase</fullName>
        <shortName evidence="11">GSH-S</shortName>
        <shortName evidence="11">GSHase</shortName>
    </alternativeName>
    <alternativeName>
        <fullName evidence="11">Glutathione synthase</fullName>
    </alternativeName>
</protein>
<comment type="pathway">
    <text evidence="11">Sulfur metabolism; glutathione biosynthesis; glutathione from L-cysteine and L-glutamate: step 2/2.</text>
</comment>
<evidence type="ECO:0000256" key="11">
    <source>
        <dbReference type="HAMAP-Rule" id="MF_00162"/>
    </source>
</evidence>
<dbReference type="FunFam" id="3.40.50.20:FF:000009">
    <property type="entry name" value="Glutathione synthetase"/>
    <property type="match status" value="1"/>
</dbReference>
<dbReference type="InterPro" id="IPR004215">
    <property type="entry name" value="GSHS_N"/>
</dbReference>
<evidence type="ECO:0000256" key="6">
    <source>
        <dbReference type="ARBA" id="ARBA00022741"/>
    </source>
</evidence>
<evidence type="ECO:0000256" key="9">
    <source>
        <dbReference type="ARBA" id="ARBA00023211"/>
    </source>
</evidence>
<dbReference type="EC" id="6.3.2.3" evidence="11"/>
<dbReference type="AlphaFoldDB" id="A0A1I5G0E5"/>
<dbReference type="PROSITE" id="PS50975">
    <property type="entry name" value="ATP_GRASP"/>
    <property type="match status" value="1"/>
</dbReference>
<feature type="domain" description="ATP-grasp" evidence="12">
    <location>
        <begin position="125"/>
        <end position="310"/>
    </location>
</feature>
<evidence type="ECO:0000256" key="5">
    <source>
        <dbReference type="ARBA" id="ARBA00022723"/>
    </source>
</evidence>
<dbReference type="Proteomes" id="UP000198968">
    <property type="component" value="Unassembled WGS sequence"/>
</dbReference>
<dbReference type="NCBIfam" id="NF003573">
    <property type="entry name" value="PRK05246.1"/>
    <property type="match status" value="1"/>
</dbReference>
<dbReference type="EMBL" id="FOVG01000004">
    <property type="protein sequence ID" value="SFO29353.1"/>
    <property type="molecule type" value="Genomic_DNA"/>
</dbReference>
<dbReference type="OrthoDB" id="9785415at2"/>
<evidence type="ECO:0000256" key="7">
    <source>
        <dbReference type="ARBA" id="ARBA00022840"/>
    </source>
</evidence>
<dbReference type="SUPFAM" id="SSF56059">
    <property type="entry name" value="Glutathione synthetase ATP-binding domain-like"/>
    <property type="match status" value="1"/>
</dbReference>
<dbReference type="InterPro" id="IPR016185">
    <property type="entry name" value="PreATP-grasp_dom_sf"/>
</dbReference>
<keyword evidence="6 11" id="KW-0547">Nucleotide-binding</keyword>
<evidence type="ECO:0000313" key="14">
    <source>
        <dbReference type="Proteomes" id="UP000198968"/>
    </source>
</evidence>
<keyword evidence="4 11" id="KW-0317">Glutathione biosynthesis</keyword>
<dbReference type="UniPathway" id="UPA00142">
    <property type="reaction ID" value="UER00210"/>
</dbReference>
<dbReference type="Gene3D" id="3.30.470.20">
    <property type="entry name" value="ATP-grasp fold, B domain"/>
    <property type="match status" value="1"/>
</dbReference>
<dbReference type="Gene3D" id="3.30.1490.20">
    <property type="entry name" value="ATP-grasp fold, A domain"/>
    <property type="match status" value="1"/>
</dbReference>
<dbReference type="PANTHER" id="PTHR21621">
    <property type="entry name" value="RIBOSOMAL PROTEIN S6 MODIFICATION PROTEIN"/>
    <property type="match status" value="1"/>
</dbReference>
<evidence type="ECO:0000256" key="2">
    <source>
        <dbReference type="ARBA" id="ARBA00001946"/>
    </source>
</evidence>
<evidence type="ECO:0000256" key="3">
    <source>
        <dbReference type="ARBA" id="ARBA00022598"/>
    </source>
</evidence>
<gene>
    <name evidence="11" type="primary">gshB</name>
    <name evidence="13" type="ORF">SAMN05428971_3500</name>
</gene>
<keyword evidence="3 11" id="KW-0436">Ligase</keyword>
<evidence type="ECO:0000256" key="10">
    <source>
        <dbReference type="ARBA" id="ARBA00050650"/>
    </source>
</evidence>
<accession>A0A1I5G0E5</accession>
<evidence type="ECO:0000256" key="8">
    <source>
        <dbReference type="ARBA" id="ARBA00022842"/>
    </source>
</evidence>
<dbReference type="GO" id="GO:0005737">
    <property type="term" value="C:cytoplasm"/>
    <property type="evidence" value="ECO:0007669"/>
    <property type="project" value="TreeGrafter"/>
</dbReference>
<dbReference type="InterPro" id="IPR006284">
    <property type="entry name" value="Glut_synth_pro"/>
</dbReference>
<dbReference type="NCBIfam" id="TIGR01380">
    <property type="entry name" value="glut_syn"/>
    <property type="match status" value="1"/>
</dbReference>
<dbReference type="FunFam" id="3.30.470.20:FF:000010">
    <property type="entry name" value="Glutathione synthetase"/>
    <property type="match status" value="1"/>
</dbReference>
<dbReference type="GO" id="GO:0005524">
    <property type="term" value="F:ATP binding"/>
    <property type="evidence" value="ECO:0007669"/>
    <property type="project" value="UniProtKB-UniRule"/>
</dbReference>